<dbReference type="InterPro" id="IPR012341">
    <property type="entry name" value="6hp_glycosidase-like_sf"/>
</dbReference>
<feature type="domain" description="Glycosyl-hydrolase family 116 catalytic region" evidence="1">
    <location>
        <begin position="411"/>
        <end position="540"/>
    </location>
</feature>
<dbReference type="Pfam" id="PF04685">
    <property type="entry name" value="DUF608"/>
    <property type="match status" value="1"/>
</dbReference>
<name>A0ABQ5MIV3_9FLAO</name>
<sequence length="1203" mass="137255">MKLIIRFITLIVWLLIGNQTLLAQEENIWHQQKKKLHYTPRGKDFLLHNGHRKFNRALYGTNTGFRVETGDLPEFALYMPGMGGNFKLGIIKNQHSKWITEADSIQTVYTPGIMKYVISDTLLAKGTLHLEVVASDITEDMILKLTTENIPNDVKLIWAYGGVTGKKFHRDGDIGADPESVFYLQPEYCENNVFEIAETNFELHYQLKIKKEIQNKIISGSFPNSTKTYIKDAKKLLNPNTFIRSEETDTPAVCGVLENFVKNTYYWKIGNTNKTDYSQTKIQKDFEHTLKSIQELTSRVTIDTPDPYLNTLGGTLAYAADAIWESPAYLHGAVAWRMHLNAWRGAYCADLLGWHDRAKSHFESYSKSQVLSPMEGPVTPDTSRYFARQKEKIGTAMFTNGYISRRPNRNNVAHHYDMNLVFIDQMLTHFKWTGDKAFMQQMWPTIKRHLAWEKRNFDTDDDGLYDAYAAIWASDALQYSGGKVTYTSAYNYRANQMAAIIAKTLGENPEPYLKEAKKIKNAIESQLWIAEKGTFAEYKDTMGNQLLHDTPGIWTIYHSIDKNIASNFQAYEALNYVKNEIPQIPVDIDGYTNENLFLLSTTNWQPYTWSVNNVALAENLNMALAFWQGNDKETAFKLWKSALIESMYTSASPGGFQQLSFYDAIRGELYRDFADPIGVAARSLVEGLFGIYPDAFTDTLTIQPGFPKEWKHASLDIPDISFTMKKNGTKESYTIQPKLTANMNLKFRIPVLYDHVKAIAINGKTADYKIIESIHHPILEISAASAKEYNITIDWSGSKLETLQIVNHHLITSENAHISEVYDPQKWLQSYDIDNNKASVTLNTKKGNVLYFVKMNQNEMTWWTPVNQESLTTVELTKSQPSKSKSALTLYNNLNQTIKGKLYVNHTFYKSIALEAHQNKEININHQLLVTGSNNLELKASDGHNYNFHFQNWELKEQDYKLDPINLKDYYNSNLNYTFKNQYLTPRPSSPTLQLPTTGIGNWCYPTIAEDIKIDTKGLKEKVNSSGIFLTELGIPFSIPHKEKENDIIYTSMWDVYPESISIPLKGKASHAYLLMAGTTNPMQTRICNGTIQINYTDGTQTVLELKNPENWWPIEQDYYVDGYAFTTDAPTPPRVYFKTGEVTTVYKDYIDIHGFTKYGIDGGAGTLLDIPLDKSKKLKNIQLKTIANDVVIGLMALTLKRE</sequence>
<dbReference type="EMBL" id="BRVO01000002">
    <property type="protein sequence ID" value="GLB49329.1"/>
    <property type="molecule type" value="Genomic_DNA"/>
</dbReference>
<dbReference type="SUPFAM" id="SSF48208">
    <property type="entry name" value="Six-hairpin glycosidases"/>
    <property type="match status" value="1"/>
</dbReference>
<dbReference type="Gene3D" id="1.50.10.10">
    <property type="match status" value="1"/>
</dbReference>
<dbReference type="InterPro" id="IPR008928">
    <property type="entry name" value="6-hairpin_glycosidase_sf"/>
</dbReference>
<protein>
    <recommendedName>
        <fullName evidence="1">Glycosyl-hydrolase family 116 catalytic region domain-containing protein</fullName>
    </recommendedName>
</protein>
<dbReference type="CDD" id="cd11747">
    <property type="entry name" value="GH94N_like_1"/>
    <property type="match status" value="1"/>
</dbReference>
<accession>A0ABQ5MIV3</accession>
<evidence type="ECO:0000313" key="2">
    <source>
        <dbReference type="EMBL" id="GLB49329.1"/>
    </source>
</evidence>
<dbReference type="RefSeq" id="WP_281764966.1">
    <property type="nucleotide sequence ID" value="NZ_BRVO01000002.1"/>
</dbReference>
<proteinExistence type="predicted"/>
<evidence type="ECO:0000313" key="3">
    <source>
        <dbReference type="Proteomes" id="UP001143543"/>
    </source>
</evidence>
<organism evidence="2 3">
    <name type="scientific">Neptunitalea lumnitzerae</name>
    <dbReference type="NCBI Taxonomy" id="2965509"/>
    <lineage>
        <taxon>Bacteria</taxon>
        <taxon>Pseudomonadati</taxon>
        <taxon>Bacteroidota</taxon>
        <taxon>Flavobacteriia</taxon>
        <taxon>Flavobacteriales</taxon>
        <taxon>Flavobacteriaceae</taxon>
        <taxon>Neptunitalea</taxon>
    </lineage>
</organism>
<dbReference type="Proteomes" id="UP001143543">
    <property type="component" value="Unassembled WGS sequence"/>
</dbReference>
<reference evidence="2" key="1">
    <citation type="submission" date="2022-07" db="EMBL/GenBank/DDBJ databases">
        <title>Taxonomy of Novel Oxalotrophic and Methylotrophic Bacteria.</title>
        <authorList>
            <person name="Sahin N."/>
            <person name="Tani A."/>
        </authorList>
    </citation>
    <scope>NUCLEOTIDE SEQUENCE</scope>
    <source>
        <strain evidence="2">Y10</strain>
    </source>
</reference>
<dbReference type="InterPro" id="IPR006775">
    <property type="entry name" value="GH116_catalytic"/>
</dbReference>
<dbReference type="InterPro" id="IPR028028">
    <property type="entry name" value="DUF4450"/>
</dbReference>
<gene>
    <name evidence="2" type="ORF">Y10_16970</name>
</gene>
<dbReference type="Pfam" id="PF14614">
    <property type="entry name" value="DUF4450"/>
    <property type="match status" value="1"/>
</dbReference>
<evidence type="ECO:0000259" key="1">
    <source>
        <dbReference type="Pfam" id="PF04685"/>
    </source>
</evidence>
<keyword evidence="3" id="KW-1185">Reference proteome</keyword>
<comment type="caution">
    <text evidence="2">The sequence shown here is derived from an EMBL/GenBank/DDBJ whole genome shotgun (WGS) entry which is preliminary data.</text>
</comment>